<feature type="binding site" evidence="2">
    <location>
        <position position="145"/>
    </location>
    <ligand>
        <name>ATP</name>
        <dbReference type="ChEBI" id="CHEBI:30616"/>
    </ligand>
</feature>
<dbReference type="InterPro" id="IPR036921">
    <property type="entry name" value="PurM-like_N_sf"/>
</dbReference>
<evidence type="ECO:0000256" key="2">
    <source>
        <dbReference type="HAMAP-Rule" id="MF_02128"/>
    </source>
</evidence>
<keyword evidence="2 5" id="KW-0418">Kinase</keyword>
<feature type="binding site" evidence="2">
    <location>
        <position position="210"/>
    </location>
    <ligand>
        <name>Mg(2+)</name>
        <dbReference type="ChEBI" id="CHEBI:18420"/>
        <label>3</label>
    </ligand>
</feature>
<dbReference type="HAMAP" id="MF_02128">
    <property type="entry name" value="TMP_kinase"/>
    <property type="match status" value="1"/>
</dbReference>
<dbReference type="InterPro" id="IPR010918">
    <property type="entry name" value="PurM-like_C_dom"/>
</dbReference>
<accession>A0A557RKA7</accession>
<dbReference type="Pfam" id="PF02769">
    <property type="entry name" value="AIRS_C"/>
    <property type="match status" value="1"/>
</dbReference>
<dbReference type="PANTHER" id="PTHR30270:SF0">
    <property type="entry name" value="THIAMINE-MONOPHOSPHATE KINASE"/>
    <property type="match status" value="1"/>
</dbReference>
<evidence type="ECO:0000256" key="1">
    <source>
        <dbReference type="ARBA" id="ARBA00022977"/>
    </source>
</evidence>
<feature type="binding site" evidence="2">
    <location>
        <position position="47"/>
    </location>
    <ligand>
        <name>Mg(2+)</name>
        <dbReference type="ChEBI" id="CHEBI:18420"/>
        <label>2</label>
    </ligand>
</feature>
<dbReference type="AlphaFoldDB" id="A0A557RKA7"/>
<proteinExistence type="inferred from homology"/>
<dbReference type="CDD" id="cd02194">
    <property type="entry name" value="ThiL"/>
    <property type="match status" value="1"/>
</dbReference>
<dbReference type="GO" id="GO:0009229">
    <property type="term" value="P:thiamine diphosphate biosynthetic process"/>
    <property type="evidence" value="ECO:0007669"/>
    <property type="project" value="UniProtKB-UniRule"/>
</dbReference>
<dbReference type="PIRSF" id="PIRSF005303">
    <property type="entry name" value="Thiam_monoph_kin"/>
    <property type="match status" value="1"/>
</dbReference>
<keyword evidence="2" id="KW-0460">Magnesium</keyword>
<comment type="function">
    <text evidence="2">Catalyzes the ATP-dependent phosphorylation of thiamine-monophosphate (TMP) to form thiamine-pyrophosphate (TPP), the active form of vitamin B1.</text>
</comment>
<dbReference type="InterPro" id="IPR016188">
    <property type="entry name" value="PurM-like_N"/>
</dbReference>
<dbReference type="InterPro" id="IPR006283">
    <property type="entry name" value="ThiL-like"/>
</dbReference>
<evidence type="ECO:0000259" key="3">
    <source>
        <dbReference type="Pfam" id="PF00586"/>
    </source>
</evidence>
<dbReference type="UniPathway" id="UPA00060">
    <property type="reaction ID" value="UER00142"/>
</dbReference>
<dbReference type="Proteomes" id="UP000316688">
    <property type="component" value="Unassembled WGS sequence"/>
</dbReference>
<evidence type="ECO:0000313" key="6">
    <source>
        <dbReference type="Proteomes" id="UP000316688"/>
    </source>
</evidence>
<dbReference type="EC" id="2.7.4.16" evidence="2"/>
<dbReference type="GO" id="GO:0000287">
    <property type="term" value="F:magnesium ion binding"/>
    <property type="evidence" value="ECO:0007669"/>
    <property type="project" value="UniProtKB-UniRule"/>
</dbReference>
<dbReference type="RefSeq" id="WP_144347811.1">
    <property type="nucleotide sequence ID" value="NZ_VMKP01000002.1"/>
</dbReference>
<feature type="binding site" evidence="2">
    <location>
        <position position="75"/>
    </location>
    <ligand>
        <name>Mg(2+)</name>
        <dbReference type="ChEBI" id="CHEBI:18420"/>
        <label>4</label>
    </ligand>
</feature>
<organism evidence="5 6">
    <name type="scientific">Spiribacter aquaticus</name>
    <dbReference type="NCBI Taxonomy" id="1935996"/>
    <lineage>
        <taxon>Bacteria</taxon>
        <taxon>Pseudomonadati</taxon>
        <taxon>Pseudomonadota</taxon>
        <taxon>Gammaproteobacteria</taxon>
        <taxon>Chromatiales</taxon>
        <taxon>Ectothiorhodospiraceae</taxon>
        <taxon>Spiribacter</taxon>
    </lineage>
</organism>
<feature type="domain" description="PurM-like C-terminal" evidence="4">
    <location>
        <begin position="150"/>
        <end position="298"/>
    </location>
</feature>
<feature type="binding site" evidence="2">
    <location>
        <position position="54"/>
    </location>
    <ligand>
        <name>substrate</name>
    </ligand>
</feature>
<feature type="binding site" evidence="2">
    <location>
        <position position="261"/>
    </location>
    <ligand>
        <name>substrate</name>
    </ligand>
</feature>
<feature type="binding site" evidence="2">
    <location>
        <position position="314"/>
    </location>
    <ligand>
        <name>substrate</name>
    </ligand>
</feature>
<dbReference type="Gene3D" id="3.90.650.10">
    <property type="entry name" value="PurM-like C-terminal domain"/>
    <property type="match status" value="1"/>
</dbReference>
<gene>
    <name evidence="2 5" type="primary">thiL</name>
    <name evidence="5" type="ORF">FPL11_05915</name>
</gene>
<keyword evidence="2" id="KW-0067">ATP-binding</keyword>
<feature type="binding site" evidence="2">
    <location>
        <position position="75"/>
    </location>
    <ligand>
        <name>Mg(2+)</name>
        <dbReference type="ChEBI" id="CHEBI:18420"/>
        <label>2</label>
    </ligand>
</feature>
<sequence>MARASEFDLIGRYLADRGARRRDVVLGVGDDAAILAGDDRPLLMALDTLVEGVHFPADLPAGWVGHRALAVNLSDIAAMGGEPCWALLGLTLPEADEAWVRAFADGLDALARRHAVALVGGDVTRGPLSISVQVAGHANGPVLRRAGAAVGDRVWVSGRPGDAMGGLAVWQDPTQRDRRQWRGLQRAFIAPRPRVALGQALAGIASAAIDVSDGLVADAGHIARGSGVAIALQAAACRPSARLCHWLGDTAARQTLLAGGDDYELCFTAPAAADAAVLQAARASRTPVRCIGAVRAGAGVWLDGEALTADTAGYRHFSD</sequence>
<feature type="domain" description="PurM-like N-terminal" evidence="3">
    <location>
        <begin position="29"/>
        <end position="136"/>
    </location>
</feature>
<evidence type="ECO:0000259" key="4">
    <source>
        <dbReference type="Pfam" id="PF02769"/>
    </source>
</evidence>
<comment type="similarity">
    <text evidence="2">Belongs to the thiamine-monophosphate kinase family.</text>
</comment>
<comment type="catalytic activity">
    <reaction evidence="2">
        <text>thiamine phosphate + ATP = thiamine diphosphate + ADP</text>
        <dbReference type="Rhea" id="RHEA:15913"/>
        <dbReference type="ChEBI" id="CHEBI:30616"/>
        <dbReference type="ChEBI" id="CHEBI:37575"/>
        <dbReference type="ChEBI" id="CHEBI:58937"/>
        <dbReference type="ChEBI" id="CHEBI:456216"/>
        <dbReference type="EC" id="2.7.4.16"/>
    </reaction>
</comment>
<keyword evidence="1 2" id="KW-0784">Thiamine biosynthesis</keyword>
<dbReference type="PANTHER" id="PTHR30270">
    <property type="entry name" value="THIAMINE-MONOPHOSPHATE KINASE"/>
    <property type="match status" value="1"/>
</dbReference>
<keyword evidence="2 5" id="KW-0808">Transferase</keyword>
<dbReference type="SUPFAM" id="SSF55326">
    <property type="entry name" value="PurM N-terminal domain-like"/>
    <property type="match status" value="1"/>
</dbReference>
<feature type="binding site" evidence="2">
    <location>
        <position position="31"/>
    </location>
    <ligand>
        <name>Mg(2+)</name>
        <dbReference type="ChEBI" id="CHEBI:18420"/>
        <label>3</label>
    </ligand>
</feature>
<feature type="binding site" evidence="2">
    <location>
        <begin position="121"/>
        <end position="122"/>
    </location>
    <ligand>
        <name>ATP</name>
        <dbReference type="ChEBI" id="CHEBI:30616"/>
    </ligand>
</feature>
<dbReference type="GO" id="GO:0009030">
    <property type="term" value="F:thiamine-phosphate kinase activity"/>
    <property type="evidence" value="ECO:0007669"/>
    <property type="project" value="UniProtKB-UniRule"/>
</dbReference>
<dbReference type="Pfam" id="PF00586">
    <property type="entry name" value="AIRS"/>
    <property type="match status" value="1"/>
</dbReference>
<comment type="miscellaneous">
    <text evidence="2">Reaction mechanism of ThiL seems to utilize a direct, inline transfer of the gamma-phosphate of ATP to TMP rather than a phosphorylated enzyme intermediate.</text>
</comment>
<keyword evidence="2" id="KW-0479">Metal-binding</keyword>
<dbReference type="EMBL" id="VMKP01000002">
    <property type="protein sequence ID" value="TVO65598.1"/>
    <property type="molecule type" value="Genomic_DNA"/>
</dbReference>
<feature type="binding site" evidence="2">
    <location>
        <position position="122"/>
    </location>
    <ligand>
        <name>Mg(2+)</name>
        <dbReference type="ChEBI" id="CHEBI:18420"/>
        <label>1</label>
    </ligand>
</feature>
<name>A0A557RKA7_9GAMM</name>
<keyword evidence="2" id="KW-0547">Nucleotide-binding</keyword>
<feature type="binding site" evidence="2">
    <location>
        <position position="212"/>
    </location>
    <ligand>
        <name>ATP</name>
        <dbReference type="ChEBI" id="CHEBI:30616"/>
    </ligand>
</feature>
<protein>
    <recommendedName>
        <fullName evidence="2">Thiamine-monophosphate kinase</fullName>
        <shortName evidence="2">TMP kinase</shortName>
        <shortName evidence="2">Thiamine-phosphate kinase</shortName>
        <ecNumber evidence="2">2.7.4.16</ecNumber>
    </recommendedName>
</protein>
<evidence type="ECO:0000313" key="5">
    <source>
        <dbReference type="EMBL" id="TVO65598.1"/>
    </source>
</evidence>
<comment type="pathway">
    <text evidence="2">Cofactor biosynthesis; thiamine diphosphate biosynthesis; thiamine diphosphate from thiamine phosphate: step 1/1.</text>
</comment>
<dbReference type="InterPro" id="IPR036676">
    <property type="entry name" value="PurM-like_C_sf"/>
</dbReference>
<feature type="binding site" evidence="2">
    <location>
        <position position="31"/>
    </location>
    <ligand>
        <name>Mg(2+)</name>
        <dbReference type="ChEBI" id="CHEBI:18420"/>
        <label>4</label>
    </ligand>
</feature>
<keyword evidence="6" id="KW-1185">Reference proteome</keyword>
<dbReference type="Gene3D" id="3.30.1330.10">
    <property type="entry name" value="PurM-like, N-terminal domain"/>
    <property type="match status" value="1"/>
</dbReference>
<dbReference type="GO" id="GO:0009228">
    <property type="term" value="P:thiamine biosynthetic process"/>
    <property type="evidence" value="ECO:0007669"/>
    <property type="project" value="UniProtKB-KW"/>
</dbReference>
<feature type="binding site" evidence="2">
    <location>
        <position position="47"/>
    </location>
    <ligand>
        <name>Mg(2+)</name>
        <dbReference type="ChEBI" id="CHEBI:18420"/>
        <label>1</label>
    </ligand>
</feature>
<dbReference type="SUPFAM" id="SSF56042">
    <property type="entry name" value="PurM C-terminal domain-like"/>
    <property type="match status" value="1"/>
</dbReference>
<feature type="binding site" evidence="2">
    <location>
        <position position="75"/>
    </location>
    <ligand>
        <name>Mg(2+)</name>
        <dbReference type="ChEBI" id="CHEBI:18420"/>
        <label>3</label>
    </ligand>
</feature>
<comment type="caution">
    <text evidence="2">Lacks conserved residue(s) required for the propagation of feature annotation.</text>
</comment>
<comment type="caution">
    <text evidence="5">The sequence shown here is derived from an EMBL/GenBank/DDBJ whole genome shotgun (WGS) entry which is preliminary data.</text>
</comment>
<feature type="binding site" evidence="2">
    <location>
        <position position="213"/>
    </location>
    <ligand>
        <name>Mg(2+)</name>
        <dbReference type="ChEBI" id="CHEBI:18420"/>
        <label>5</label>
    </ligand>
</feature>
<reference evidence="5 6" key="1">
    <citation type="submission" date="2019-07" db="EMBL/GenBank/DDBJ databases">
        <title>Reclasification of Spiribacter aquaticus.</title>
        <authorList>
            <person name="Leon M.J."/>
            <person name="Sanchez-Porro C."/>
            <person name="Ventosa A."/>
        </authorList>
    </citation>
    <scope>NUCLEOTIDE SEQUENCE [LARGE SCALE GENOMIC DNA]</scope>
    <source>
        <strain evidence="5 6">SP30</strain>
    </source>
</reference>
<dbReference type="NCBIfam" id="TIGR01379">
    <property type="entry name" value="thiL"/>
    <property type="match status" value="1"/>
</dbReference>
<dbReference type="GO" id="GO:0005524">
    <property type="term" value="F:ATP binding"/>
    <property type="evidence" value="ECO:0007669"/>
    <property type="project" value="UniProtKB-UniRule"/>
</dbReference>